<feature type="transmembrane region" description="Helical" evidence="6">
    <location>
        <begin position="100"/>
        <end position="120"/>
    </location>
</feature>
<dbReference type="RefSeq" id="WP_322134684.1">
    <property type="nucleotide sequence ID" value="NZ_CP085036.1"/>
</dbReference>
<dbReference type="Pfam" id="PF01925">
    <property type="entry name" value="TauE"/>
    <property type="match status" value="2"/>
</dbReference>
<comment type="subcellular location">
    <subcellularLocation>
        <location evidence="6">Cell membrane</location>
        <topology evidence="6">Multi-pass membrane protein</topology>
    </subcellularLocation>
    <subcellularLocation>
        <location evidence="1">Membrane</location>
        <topology evidence="1">Multi-pass membrane protein</topology>
    </subcellularLocation>
</comment>
<sequence>MTRRILALIGVGVLGGFLSGTFGIGGGILMVPLLIWLIKLDQRHAAALSLAAVLPAAIVGAVTYGFELHVDYIAGALVAAGGIVGALIGTRLLRRLPLGWLRWMFVVLLVLVAVRMLIVVPETDASIDITVWSVIALIGLGLLVGIASGLFGIGGGVIIVPALVGLFGVSELIAKGTSLLAMIPTSVTGTISNARARLVSPLDGFILGVAAALAAYPGVVVAHLMPTLVSHILFAVLVLFAATQLAIRAWRMRKQEN</sequence>
<comment type="similarity">
    <text evidence="2 6">Belongs to the 4-toluene sulfonate uptake permease (TSUP) (TC 2.A.102) family.</text>
</comment>
<feature type="transmembrane region" description="Helical" evidence="6">
    <location>
        <begin position="45"/>
        <end position="66"/>
    </location>
</feature>
<accession>A0ABT6KR00</accession>
<dbReference type="InterPro" id="IPR051598">
    <property type="entry name" value="TSUP/Inactive_protease-like"/>
</dbReference>
<evidence type="ECO:0000256" key="1">
    <source>
        <dbReference type="ARBA" id="ARBA00004141"/>
    </source>
</evidence>
<evidence type="ECO:0000256" key="5">
    <source>
        <dbReference type="ARBA" id="ARBA00023136"/>
    </source>
</evidence>
<feature type="transmembrane region" description="Helical" evidence="6">
    <location>
        <begin position="231"/>
        <end position="250"/>
    </location>
</feature>
<reference evidence="7 8" key="1">
    <citation type="submission" date="2023-04" db="EMBL/GenBank/DDBJ databases">
        <title>Genome Encyclopedia of Bacteria and Archaea VI: Functional Genomics of Type Strains.</title>
        <authorList>
            <person name="Whitman W."/>
        </authorList>
    </citation>
    <scope>NUCLEOTIDE SEQUENCE [LARGE SCALE GENOMIC DNA]</scope>
    <source>
        <strain evidence="7 8">SG_E_30_P1</strain>
    </source>
</reference>
<evidence type="ECO:0000313" key="7">
    <source>
        <dbReference type="EMBL" id="MDH6182405.1"/>
    </source>
</evidence>
<proteinExistence type="inferred from homology"/>
<keyword evidence="3 6" id="KW-0812">Transmembrane</keyword>
<protein>
    <recommendedName>
        <fullName evidence="6">Probable membrane transporter protein</fullName>
    </recommendedName>
</protein>
<evidence type="ECO:0000256" key="2">
    <source>
        <dbReference type="ARBA" id="ARBA00009142"/>
    </source>
</evidence>
<keyword evidence="6" id="KW-1003">Cell membrane</keyword>
<gene>
    <name evidence="7" type="ORF">M2152_002587</name>
</gene>
<dbReference type="PANTHER" id="PTHR43701:SF2">
    <property type="entry name" value="MEMBRANE TRANSPORTER PROTEIN YJNA-RELATED"/>
    <property type="match status" value="1"/>
</dbReference>
<keyword evidence="5 6" id="KW-0472">Membrane</keyword>
<dbReference type="EMBL" id="JARXVQ010000001">
    <property type="protein sequence ID" value="MDH6182405.1"/>
    <property type="molecule type" value="Genomic_DNA"/>
</dbReference>
<evidence type="ECO:0000256" key="4">
    <source>
        <dbReference type="ARBA" id="ARBA00022989"/>
    </source>
</evidence>
<dbReference type="InterPro" id="IPR002781">
    <property type="entry name" value="TM_pro_TauE-like"/>
</dbReference>
<evidence type="ECO:0000256" key="6">
    <source>
        <dbReference type="RuleBase" id="RU363041"/>
    </source>
</evidence>
<name>A0ABT6KR00_9MICO</name>
<feature type="transmembrane region" description="Helical" evidence="6">
    <location>
        <begin position="205"/>
        <end position="225"/>
    </location>
</feature>
<keyword evidence="8" id="KW-1185">Reference proteome</keyword>
<dbReference type="PANTHER" id="PTHR43701">
    <property type="entry name" value="MEMBRANE TRANSPORTER PROTEIN MJ0441-RELATED"/>
    <property type="match status" value="1"/>
</dbReference>
<feature type="transmembrane region" description="Helical" evidence="6">
    <location>
        <begin position="6"/>
        <end position="38"/>
    </location>
</feature>
<feature type="transmembrane region" description="Helical" evidence="6">
    <location>
        <begin position="72"/>
        <end position="93"/>
    </location>
</feature>
<dbReference type="Proteomes" id="UP001160142">
    <property type="component" value="Unassembled WGS sequence"/>
</dbReference>
<comment type="caution">
    <text evidence="7">The sequence shown here is derived from an EMBL/GenBank/DDBJ whole genome shotgun (WGS) entry which is preliminary data.</text>
</comment>
<feature type="transmembrane region" description="Helical" evidence="6">
    <location>
        <begin position="132"/>
        <end position="165"/>
    </location>
</feature>
<evidence type="ECO:0000256" key="3">
    <source>
        <dbReference type="ARBA" id="ARBA00022692"/>
    </source>
</evidence>
<evidence type="ECO:0000313" key="8">
    <source>
        <dbReference type="Proteomes" id="UP001160142"/>
    </source>
</evidence>
<keyword evidence="4 6" id="KW-1133">Transmembrane helix</keyword>
<organism evidence="7 8">
    <name type="scientific">Antiquaquibacter oligotrophicus</name>
    <dbReference type="NCBI Taxonomy" id="2880260"/>
    <lineage>
        <taxon>Bacteria</taxon>
        <taxon>Bacillati</taxon>
        <taxon>Actinomycetota</taxon>
        <taxon>Actinomycetes</taxon>
        <taxon>Micrococcales</taxon>
        <taxon>Microbacteriaceae</taxon>
        <taxon>Antiquaquibacter</taxon>
    </lineage>
</organism>